<keyword evidence="1" id="KW-1133">Transmembrane helix</keyword>
<keyword evidence="3" id="KW-1185">Reference proteome</keyword>
<reference evidence="2 3" key="1">
    <citation type="submission" date="2019-02" db="EMBL/GenBank/DDBJ databases">
        <title>Deep-cultivation of Planctomycetes and their phenomic and genomic characterization uncovers novel biology.</title>
        <authorList>
            <person name="Wiegand S."/>
            <person name="Jogler M."/>
            <person name="Boedeker C."/>
            <person name="Pinto D."/>
            <person name="Vollmers J."/>
            <person name="Rivas-Marin E."/>
            <person name="Kohn T."/>
            <person name="Peeters S.H."/>
            <person name="Heuer A."/>
            <person name="Rast P."/>
            <person name="Oberbeckmann S."/>
            <person name="Bunk B."/>
            <person name="Jeske O."/>
            <person name="Meyerdierks A."/>
            <person name="Storesund J.E."/>
            <person name="Kallscheuer N."/>
            <person name="Luecker S."/>
            <person name="Lage O.M."/>
            <person name="Pohl T."/>
            <person name="Merkel B.J."/>
            <person name="Hornburger P."/>
            <person name="Mueller R.-W."/>
            <person name="Bruemmer F."/>
            <person name="Labrenz M."/>
            <person name="Spormann A.M."/>
            <person name="Op den Camp H."/>
            <person name="Overmann J."/>
            <person name="Amann R."/>
            <person name="Jetten M.S.M."/>
            <person name="Mascher T."/>
            <person name="Medema M.H."/>
            <person name="Devos D.P."/>
            <person name="Kaster A.-K."/>
            <person name="Ovreas L."/>
            <person name="Rohde M."/>
            <person name="Galperin M.Y."/>
            <person name="Jogler C."/>
        </authorList>
    </citation>
    <scope>NUCLEOTIDE SEQUENCE [LARGE SCALE GENOMIC DNA]</scope>
    <source>
        <strain evidence="2 3">FF011L</strain>
    </source>
</reference>
<organism evidence="2 3">
    <name type="scientific">Roseimaritima multifibrata</name>
    <dbReference type="NCBI Taxonomy" id="1930274"/>
    <lineage>
        <taxon>Bacteria</taxon>
        <taxon>Pseudomonadati</taxon>
        <taxon>Planctomycetota</taxon>
        <taxon>Planctomycetia</taxon>
        <taxon>Pirellulales</taxon>
        <taxon>Pirellulaceae</taxon>
        <taxon>Roseimaritima</taxon>
    </lineage>
</organism>
<evidence type="ECO:0000256" key="1">
    <source>
        <dbReference type="SAM" id="Phobius"/>
    </source>
</evidence>
<feature type="transmembrane region" description="Helical" evidence="1">
    <location>
        <begin position="98"/>
        <end position="121"/>
    </location>
</feature>
<dbReference type="AlphaFoldDB" id="A0A517MED2"/>
<dbReference type="KEGG" id="rml:FF011L_20040"/>
<name>A0A517MED2_9BACT</name>
<keyword evidence="1" id="KW-0472">Membrane</keyword>
<keyword evidence="1" id="KW-0812">Transmembrane</keyword>
<protein>
    <submittedName>
        <fullName evidence="2">Uncharacterized protein</fullName>
    </submittedName>
</protein>
<sequence length="124" mass="12995">MALANGRPPRIALPLIASYWIAATFVSGVAVLIFDPFDGASKLIFSPLLPLLPVLMFVAFGFSPPVNPFPIGIVFSALIFPSVFIGLCSIVKRFSIPAVAVGVCAGLANGVLTAACFRAMIRSL</sequence>
<evidence type="ECO:0000313" key="2">
    <source>
        <dbReference type="EMBL" id="QDS93242.1"/>
    </source>
</evidence>
<dbReference type="EMBL" id="CP036262">
    <property type="protein sequence ID" value="QDS93242.1"/>
    <property type="molecule type" value="Genomic_DNA"/>
</dbReference>
<proteinExistence type="predicted"/>
<gene>
    <name evidence="2" type="ORF">FF011L_20040</name>
</gene>
<feature type="transmembrane region" description="Helical" evidence="1">
    <location>
        <begin position="12"/>
        <end position="34"/>
    </location>
</feature>
<feature type="transmembrane region" description="Helical" evidence="1">
    <location>
        <begin position="43"/>
        <end position="63"/>
    </location>
</feature>
<accession>A0A517MED2</accession>
<evidence type="ECO:0000313" key="3">
    <source>
        <dbReference type="Proteomes" id="UP000320672"/>
    </source>
</evidence>
<feature type="transmembrane region" description="Helical" evidence="1">
    <location>
        <begin position="69"/>
        <end position="91"/>
    </location>
</feature>
<dbReference type="Proteomes" id="UP000320672">
    <property type="component" value="Chromosome"/>
</dbReference>